<evidence type="ECO:0000313" key="3">
    <source>
        <dbReference type="Proteomes" id="UP000694402"/>
    </source>
</evidence>
<reference evidence="2" key="3">
    <citation type="submission" date="2025-09" db="UniProtKB">
        <authorList>
            <consortium name="Ensembl"/>
        </authorList>
    </citation>
    <scope>IDENTIFICATION</scope>
</reference>
<dbReference type="AlphaFoldDB" id="A0AAZ3PGF5"/>
<dbReference type="GO" id="GO:0003676">
    <property type="term" value="F:nucleic acid binding"/>
    <property type="evidence" value="ECO:0007669"/>
    <property type="project" value="InterPro"/>
</dbReference>
<evidence type="ECO:0000313" key="2">
    <source>
        <dbReference type="Ensembl" id="ENSOTSP00005115701.1"/>
    </source>
</evidence>
<sequence length="263" mass="30625">MSFISRQNLKCCSARKKPLLQIHHKKSQTTANGDKDRTFWRNVLWFDETKLELFGHNDLHYVWRKKGEDCKPKNTIPTMKHGGGSIMLWGCFAAGGTGALHKIDGIMREENYVDILKQHLKTSVRKLKLGRTWVFQMDNDLKHTSKSVAKWFKDSKVKVLEWPSQSPDLNPIEMLSADLKNRLRARRPTNLTQLHQLCQEEWAKIHPTYCGKLVEGYPKRLTQVKQLKYTQLVYGSIVCTLLAHWECDERNKSLNKSFSLLLF</sequence>
<dbReference type="PANTHER" id="PTHR23022">
    <property type="entry name" value="TRANSPOSABLE ELEMENT-RELATED"/>
    <property type="match status" value="1"/>
</dbReference>
<dbReference type="PANTHER" id="PTHR23022:SF135">
    <property type="entry name" value="SI:DKEY-77F5.3"/>
    <property type="match status" value="1"/>
</dbReference>
<reference evidence="3" key="1">
    <citation type="journal article" date="2018" name="PLoS ONE">
        <title>Chinook salmon (Oncorhynchus tshawytscha) genome and transcriptome.</title>
        <authorList>
            <person name="Christensen K.A."/>
            <person name="Leong J.S."/>
            <person name="Sakhrani D."/>
            <person name="Biagi C.A."/>
            <person name="Minkley D.R."/>
            <person name="Withler R.E."/>
            <person name="Rondeau E.B."/>
            <person name="Koop B.F."/>
            <person name="Devlin R.H."/>
        </authorList>
    </citation>
    <scope>NUCLEOTIDE SEQUENCE [LARGE SCALE GENOMIC DNA]</scope>
</reference>
<organism evidence="2 3">
    <name type="scientific">Oncorhynchus tshawytscha</name>
    <name type="common">Chinook salmon</name>
    <name type="synonym">Salmo tshawytscha</name>
    <dbReference type="NCBI Taxonomy" id="74940"/>
    <lineage>
        <taxon>Eukaryota</taxon>
        <taxon>Metazoa</taxon>
        <taxon>Chordata</taxon>
        <taxon>Craniata</taxon>
        <taxon>Vertebrata</taxon>
        <taxon>Euteleostomi</taxon>
        <taxon>Actinopterygii</taxon>
        <taxon>Neopterygii</taxon>
        <taxon>Teleostei</taxon>
        <taxon>Protacanthopterygii</taxon>
        <taxon>Salmoniformes</taxon>
        <taxon>Salmonidae</taxon>
        <taxon>Salmoninae</taxon>
        <taxon>Oncorhynchus</taxon>
    </lineage>
</organism>
<evidence type="ECO:0000259" key="1">
    <source>
        <dbReference type="Pfam" id="PF13358"/>
    </source>
</evidence>
<dbReference type="Proteomes" id="UP000694402">
    <property type="component" value="Unassembled WGS sequence"/>
</dbReference>
<feature type="domain" description="Tc1-like transposase DDE" evidence="1">
    <location>
        <begin position="43"/>
        <end position="194"/>
    </location>
</feature>
<dbReference type="InterPro" id="IPR036397">
    <property type="entry name" value="RNaseH_sf"/>
</dbReference>
<name>A0AAZ3PGF5_ONCTS</name>
<reference evidence="2" key="2">
    <citation type="submission" date="2025-08" db="UniProtKB">
        <authorList>
            <consortium name="Ensembl"/>
        </authorList>
    </citation>
    <scope>IDENTIFICATION</scope>
</reference>
<proteinExistence type="predicted"/>
<accession>A0AAZ3PGF5</accession>
<dbReference type="InterPro" id="IPR038717">
    <property type="entry name" value="Tc1-like_DDE_dom"/>
</dbReference>
<dbReference type="GeneTree" id="ENSGT01150000286979"/>
<dbReference type="Ensembl" id="ENSOTST00005115224.1">
    <property type="protein sequence ID" value="ENSOTSP00005115701.1"/>
    <property type="gene ID" value="ENSOTSG00005056432.1"/>
</dbReference>
<protein>
    <recommendedName>
        <fullName evidence="1">Tc1-like transposase DDE domain-containing protein</fullName>
    </recommendedName>
</protein>
<dbReference type="InterPro" id="IPR052338">
    <property type="entry name" value="Transposase_5"/>
</dbReference>
<dbReference type="Gene3D" id="3.30.420.10">
    <property type="entry name" value="Ribonuclease H-like superfamily/Ribonuclease H"/>
    <property type="match status" value="1"/>
</dbReference>
<dbReference type="Pfam" id="PF13358">
    <property type="entry name" value="DDE_3"/>
    <property type="match status" value="1"/>
</dbReference>
<keyword evidence="3" id="KW-1185">Reference proteome</keyword>